<sequence>MFFVVRDQHGFHVLSPGGDNLMSLFNDLDAYASAAVKGVFAEPALLRPRVSTQYAERSADPGRAESTTYGIFSAGPAQEDLRGQARGGQMSGTTKLSTTAAELWIAKAQVDALTALPITGDAVVLTARSRQPSYAISRVATSDLGDLTLILVREDETS</sequence>
<dbReference type="Proteomes" id="UP000198851">
    <property type="component" value="Unassembled WGS sequence"/>
</dbReference>
<dbReference type="AlphaFoldDB" id="A0A1I4C8N8"/>
<evidence type="ECO:0000313" key="1">
    <source>
        <dbReference type="EMBL" id="SFK76707.1"/>
    </source>
</evidence>
<gene>
    <name evidence="1" type="ORF">SAMN04488036_10288</name>
</gene>
<evidence type="ECO:0000313" key="2">
    <source>
        <dbReference type="Proteomes" id="UP000198851"/>
    </source>
</evidence>
<protein>
    <submittedName>
        <fullName evidence="1">Uncharacterized protein</fullName>
    </submittedName>
</protein>
<accession>A0A1I4C8N8</accession>
<keyword evidence="2" id="KW-1185">Reference proteome</keyword>
<reference evidence="2" key="1">
    <citation type="submission" date="2016-10" db="EMBL/GenBank/DDBJ databases">
        <authorList>
            <person name="Varghese N."/>
            <person name="Submissions S."/>
        </authorList>
    </citation>
    <scope>NUCLEOTIDE SEQUENCE [LARGE SCALE GENOMIC DNA]</scope>
    <source>
        <strain evidence="2">DSM 28453</strain>
    </source>
</reference>
<organism evidence="1 2">
    <name type="scientific">Shimia haliotis</name>
    <dbReference type="NCBI Taxonomy" id="1280847"/>
    <lineage>
        <taxon>Bacteria</taxon>
        <taxon>Pseudomonadati</taxon>
        <taxon>Pseudomonadota</taxon>
        <taxon>Alphaproteobacteria</taxon>
        <taxon>Rhodobacterales</taxon>
        <taxon>Roseobacteraceae</taxon>
    </lineage>
</organism>
<dbReference type="EMBL" id="FOSZ01000002">
    <property type="protein sequence ID" value="SFK76707.1"/>
    <property type="molecule type" value="Genomic_DNA"/>
</dbReference>
<dbReference type="STRING" id="1280847.SAMN04488036_10288"/>
<name>A0A1I4C8N8_9RHOB</name>
<proteinExistence type="predicted"/>